<evidence type="ECO:0000256" key="3">
    <source>
        <dbReference type="ARBA" id="ARBA00022771"/>
    </source>
</evidence>
<reference evidence="10" key="1">
    <citation type="submission" date="2019-12" db="UniProtKB">
        <authorList>
            <consortium name="WormBaseParasite"/>
        </authorList>
    </citation>
    <scope>IDENTIFICATION</scope>
</reference>
<feature type="compositionally biased region" description="Basic and acidic residues" evidence="7">
    <location>
        <begin position="329"/>
        <end position="338"/>
    </location>
</feature>
<evidence type="ECO:0000259" key="8">
    <source>
        <dbReference type="PROSITE" id="PS50089"/>
    </source>
</evidence>
<dbReference type="InterPro" id="IPR001841">
    <property type="entry name" value="Znf_RING"/>
</dbReference>
<organism evidence="9 10">
    <name type="scientific">Trichuris muris</name>
    <name type="common">Mouse whipworm</name>
    <dbReference type="NCBI Taxonomy" id="70415"/>
    <lineage>
        <taxon>Eukaryota</taxon>
        <taxon>Metazoa</taxon>
        <taxon>Ecdysozoa</taxon>
        <taxon>Nematoda</taxon>
        <taxon>Enoplea</taxon>
        <taxon>Dorylaimia</taxon>
        <taxon>Trichinellida</taxon>
        <taxon>Trichuridae</taxon>
        <taxon>Trichuris</taxon>
    </lineage>
</organism>
<dbReference type="STRING" id="70415.A0A5S6QHF4"/>
<evidence type="ECO:0000313" key="10">
    <source>
        <dbReference type="WBParaSite" id="TMUE_2000006618.1"/>
    </source>
</evidence>
<proteinExistence type="predicted"/>
<dbReference type="GO" id="GO:0008270">
    <property type="term" value="F:zinc ion binding"/>
    <property type="evidence" value="ECO:0007669"/>
    <property type="project" value="UniProtKB-KW"/>
</dbReference>
<feature type="region of interest" description="Disordered" evidence="7">
    <location>
        <begin position="329"/>
        <end position="355"/>
    </location>
</feature>
<dbReference type="PANTHER" id="PTHR45893">
    <property type="entry name" value="POLYCOMB GROUP RING FINGER PROTEIN"/>
    <property type="match status" value="1"/>
</dbReference>
<dbReference type="InterPro" id="IPR051507">
    <property type="entry name" value="PcG_RING_finger"/>
</dbReference>
<evidence type="ECO:0000313" key="9">
    <source>
        <dbReference type="Proteomes" id="UP000046395"/>
    </source>
</evidence>
<dbReference type="SUPFAM" id="SSF57850">
    <property type="entry name" value="RING/U-box"/>
    <property type="match status" value="1"/>
</dbReference>
<dbReference type="Gene3D" id="3.10.20.90">
    <property type="entry name" value="Phosphatidylinositol 3-kinase Catalytic Subunit, Chain A, domain 1"/>
    <property type="match status" value="1"/>
</dbReference>
<feature type="domain" description="RING-type" evidence="8">
    <location>
        <begin position="67"/>
        <end position="105"/>
    </location>
</feature>
<evidence type="ECO:0000256" key="2">
    <source>
        <dbReference type="ARBA" id="ARBA00022723"/>
    </source>
</evidence>
<sequence>MSWPPTAVDSRSVNTARAAPHRSELNRSLVRRSPRILPSSIQQPLSMRSQEGRVTILLQELIPLLLCRICNGFLVDAVSLLDCNHSFCRSCFLDYIKKKENCPVCGNFLNKNKLETCFKNDGMLQMMVYKCIPALQMAEERDRKTVYEKLQIATGRLHACLQRLKSEGQVVDANDLLPLTDKLFGLTFQLCAPNDPISIGFEFPVPDGYFKNGAGMKAHNVHVESMLRTPEGMVRSTRCFFTTYAMGKVATLKKMLMDKYSVLPPSDIEIVYGGEILREDYSLSDVLQIFLGGVKRYLHFYFQAVTPCDLESLMPQLMPEMIPEKKARIEEPQKEADKNVFPASRRSSRISRQLV</sequence>
<protein>
    <submittedName>
        <fullName evidence="10">RING-type domain-containing protein</fullName>
    </submittedName>
</protein>
<accession>A0A5S6QHF4</accession>
<evidence type="ECO:0000256" key="7">
    <source>
        <dbReference type="SAM" id="MobiDB-lite"/>
    </source>
</evidence>
<dbReference type="SMART" id="SM00184">
    <property type="entry name" value="RING"/>
    <property type="match status" value="1"/>
</dbReference>
<keyword evidence="4" id="KW-0862">Zinc</keyword>
<evidence type="ECO:0000256" key="5">
    <source>
        <dbReference type="ARBA" id="ARBA00023242"/>
    </source>
</evidence>
<dbReference type="Pfam" id="PF13923">
    <property type="entry name" value="zf-C3HC4_2"/>
    <property type="match status" value="1"/>
</dbReference>
<dbReference type="InterPro" id="IPR013083">
    <property type="entry name" value="Znf_RING/FYVE/PHD"/>
</dbReference>
<name>A0A5S6QHF4_TRIMR</name>
<evidence type="ECO:0000256" key="6">
    <source>
        <dbReference type="PROSITE-ProRule" id="PRU00175"/>
    </source>
</evidence>
<comment type="subcellular location">
    <subcellularLocation>
        <location evidence="1">Nucleus</location>
    </subcellularLocation>
</comment>
<feature type="region of interest" description="Disordered" evidence="7">
    <location>
        <begin position="1"/>
        <end position="24"/>
    </location>
</feature>
<dbReference type="CDD" id="cd16525">
    <property type="entry name" value="RING-HC_PCGF"/>
    <property type="match status" value="1"/>
</dbReference>
<dbReference type="Proteomes" id="UP000046395">
    <property type="component" value="Unassembled WGS sequence"/>
</dbReference>
<keyword evidence="9" id="KW-1185">Reference proteome</keyword>
<dbReference type="AlphaFoldDB" id="A0A5S6QHF4"/>
<evidence type="ECO:0000256" key="4">
    <source>
        <dbReference type="ARBA" id="ARBA00022833"/>
    </source>
</evidence>
<dbReference type="WBParaSite" id="TMUE_2000006618.1">
    <property type="protein sequence ID" value="TMUE_2000006618.1"/>
    <property type="gene ID" value="WBGene00285494"/>
</dbReference>
<keyword evidence="2" id="KW-0479">Metal-binding</keyword>
<dbReference type="GO" id="GO:0031519">
    <property type="term" value="C:PcG protein complex"/>
    <property type="evidence" value="ECO:0007669"/>
    <property type="project" value="UniProtKB-ARBA"/>
</dbReference>
<evidence type="ECO:0000256" key="1">
    <source>
        <dbReference type="ARBA" id="ARBA00004123"/>
    </source>
</evidence>
<keyword evidence="3 6" id="KW-0863">Zinc-finger</keyword>
<dbReference type="Gene3D" id="3.30.40.10">
    <property type="entry name" value="Zinc/RING finger domain, C3HC4 (zinc finger)"/>
    <property type="match status" value="1"/>
</dbReference>
<keyword evidence="5" id="KW-0539">Nucleus</keyword>
<dbReference type="FunFam" id="3.30.40.10:FF:000033">
    <property type="entry name" value="Polycomb group RING finger protein 3"/>
    <property type="match status" value="1"/>
</dbReference>
<dbReference type="PROSITE" id="PS50089">
    <property type="entry name" value="ZF_RING_2"/>
    <property type="match status" value="1"/>
</dbReference>